<accession>A0A438ACY1</accession>
<dbReference type="AlphaFoldDB" id="A0A438ACY1"/>
<evidence type="ECO:0000256" key="1">
    <source>
        <dbReference type="ARBA" id="ARBA00005417"/>
    </source>
</evidence>
<dbReference type="InterPro" id="IPR003439">
    <property type="entry name" value="ABC_transporter-like_ATP-bd"/>
</dbReference>
<dbReference type="PANTHER" id="PTHR43335">
    <property type="entry name" value="ABC TRANSPORTER, ATP-BINDING PROTEIN"/>
    <property type="match status" value="1"/>
</dbReference>
<feature type="compositionally biased region" description="Polar residues" evidence="5">
    <location>
        <begin position="1"/>
        <end position="11"/>
    </location>
</feature>
<feature type="transmembrane region" description="Helical" evidence="6">
    <location>
        <begin position="86"/>
        <end position="112"/>
    </location>
</feature>
<proteinExistence type="inferred from homology"/>
<feature type="region of interest" description="Disordered" evidence="5">
    <location>
        <begin position="1"/>
        <end position="39"/>
    </location>
</feature>
<evidence type="ECO:0000313" key="9">
    <source>
        <dbReference type="Proteomes" id="UP000285908"/>
    </source>
</evidence>
<evidence type="ECO:0000256" key="6">
    <source>
        <dbReference type="SAM" id="Phobius"/>
    </source>
</evidence>
<dbReference type="Gene3D" id="3.40.50.300">
    <property type="entry name" value="P-loop containing nucleotide triphosphate hydrolases"/>
    <property type="match status" value="1"/>
</dbReference>
<evidence type="ECO:0000256" key="3">
    <source>
        <dbReference type="ARBA" id="ARBA00022741"/>
    </source>
</evidence>
<dbReference type="Pfam" id="PF00005">
    <property type="entry name" value="ABC_tran"/>
    <property type="match status" value="1"/>
</dbReference>
<feature type="transmembrane region" description="Helical" evidence="6">
    <location>
        <begin position="250"/>
        <end position="268"/>
    </location>
</feature>
<dbReference type="InterPro" id="IPR027417">
    <property type="entry name" value="P-loop_NTPase"/>
</dbReference>
<keyword evidence="2" id="KW-0813">Transport</keyword>
<evidence type="ECO:0000313" key="8">
    <source>
        <dbReference type="EMBL" id="RVV96548.1"/>
    </source>
</evidence>
<keyword evidence="4 8" id="KW-0067">ATP-binding</keyword>
<keyword evidence="3" id="KW-0547">Nucleotide-binding</keyword>
<feature type="transmembrane region" description="Helical" evidence="6">
    <location>
        <begin position="124"/>
        <end position="146"/>
    </location>
</feature>
<keyword evidence="6" id="KW-0472">Membrane</keyword>
<dbReference type="OrthoDB" id="7836418at2"/>
<organism evidence="8 9">
    <name type="scientific">Mesobaculum littorinae</name>
    <dbReference type="NCBI Taxonomy" id="2486419"/>
    <lineage>
        <taxon>Bacteria</taxon>
        <taxon>Pseudomonadati</taxon>
        <taxon>Pseudomonadota</taxon>
        <taxon>Alphaproteobacteria</taxon>
        <taxon>Rhodobacterales</taxon>
        <taxon>Roseobacteraceae</taxon>
        <taxon>Mesobaculum</taxon>
    </lineage>
</organism>
<dbReference type="EMBL" id="RQXX01000011">
    <property type="protein sequence ID" value="RVV96548.1"/>
    <property type="molecule type" value="Genomic_DNA"/>
</dbReference>
<dbReference type="RefSeq" id="WP_127908033.1">
    <property type="nucleotide sequence ID" value="NZ_RQXX01000011.1"/>
</dbReference>
<comment type="caution">
    <text evidence="8">The sequence shown here is derived from an EMBL/GenBank/DDBJ whole genome shotgun (WGS) entry which is preliminary data.</text>
</comment>
<dbReference type="GO" id="GO:0016887">
    <property type="term" value="F:ATP hydrolysis activity"/>
    <property type="evidence" value="ECO:0007669"/>
    <property type="project" value="InterPro"/>
</dbReference>
<dbReference type="InterPro" id="IPR003593">
    <property type="entry name" value="AAA+_ATPase"/>
</dbReference>
<evidence type="ECO:0000256" key="4">
    <source>
        <dbReference type="ARBA" id="ARBA00022840"/>
    </source>
</evidence>
<keyword evidence="6" id="KW-1133">Transmembrane helix</keyword>
<evidence type="ECO:0000259" key="7">
    <source>
        <dbReference type="PROSITE" id="PS50893"/>
    </source>
</evidence>
<comment type="similarity">
    <text evidence="1">Belongs to the ABC transporter superfamily.</text>
</comment>
<evidence type="ECO:0000256" key="5">
    <source>
        <dbReference type="SAM" id="MobiDB-lite"/>
    </source>
</evidence>
<dbReference type="PROSITE" id="PS50893">
    <property type="entry name" value="ABC_TRANSPORTER_2"/>
    <property type="match status" value="1"/>
</dbReference>
<dbReference type="SUPFAM" id="SSF52540">
    <property type="entry name" value="P-loop containing nucleoside triphosphate hydrolases"/>
    <property type="match status" value="1"/>
</dbReference>
<keyword evidence="9" id="KW-1185">Reference proteome</keyword>
<sequence>MLQSHQMTPDLSPSEPSPDAVPGPDAGMEAGLQAPVRATVRVPERMAERLADKTTDGAPAAGPEAGPGMPAAVAPPLEMAARALPAWAGVLSSAFTAGAGLCLLSLGLLAVFFQALVAEEGQTLLAPLLAAVGLVPVLGSLMLDYAHTRALAGYRALRRAQTRRAEAGLALLAGGVLAVLHPLLCLGVAVAGAGATAAARRLARQGSTEPLWDITPAEAVALLAGRDAAGLRLAGTAPDAHAMEAPLARALQWLSALVALAAASYLAGVGHLTTAAVPGVALISFWAGGGLASYLLARSRPDAEGAGLAREVVSLGQSGPDGDGSGDTRPGLVVAGLTVGRPDAPALLSEVAFAAEPGTIIGLTGPSGAGKTLLLRALGAPYDLAGLELRGQVRINGADPWHRSAETGGVPAAYLPPEPLMLPASGACNLTCFHGGPARDRGRQILERMLFSDEDAARICDAPDARLLPAAQQKALSIARALLLGPDLYLIDRPEDGLGTDRLDAVLARLRQECRMGRVVVMATDARPLLEACDKLLVMQDGRAVDYGDATAIRAKETAGWAGFTAARTLESEDNLLRWVQGRFRRPGDDGNRRNAMQLAAEMLAFSCQTAAPGSAQSLRFEFKHFTGHCLLRMIDADPALSSGKLEQARRQAAEAAGIEHLPPLAQVVRYAATLDAGVEADRRVLTARLDTYDPRLGRGG</sequence>
<keyword evidence="6" id="KW-0812">Transmembrane</keyword>
<feature type="transmembrane region" description="Helical" evidence="6">
    <location>
        <begin position="167"/>
        <end position="191"/>
    </location>
</feature>
<reference evidence="8 9" key="1">
    <citation type="submission" date="2018-11" db="EMBL/GenBank/DDBJ databases">
        <title>Mesobaculum littorinae gen. nov., sp. nov., isolated from Littorina scabra that represents a novel genus of the order Rhodobacteraceae.</title>
        <authorList>
            <person name="Li F."/>
        </authorList>
    </citation>
    <scope>NUCLEOTIDE SEQUENCE [LARGE SCALE GENOMIC DNA]</scope>
    <source>
        <strain evidence="8 9">M0103</strain>
    </source>
</reference>
<protein>
    <submittedName>
        <fullName evidence="8">ATP-binding cassette domain-containing protein</fullName>
    </submittedName>
</protein>
<gene>
    <name evidence="8" type="ORF">EKE94_18040</name>
</gene>
<feature type="domain" description="ABC transporter" evidence="7">
    <location>
        <begin position="332"/>
        <end position="566"/>
    </location>
</feature>
<feature type="transmembrane region" description="Helical" evidence="6">
    <location>
        <begin position="275"/>
        <end position="296"/>
    </location>
</feature>
<evidence type="ECO:0000256" key="2">
    <source>
        <dbReference type="ARBA" id="ARBA00022448"/>
    </source>
</evidence>
<name>A0A438ACY1_9RHOB</name>
<dbReference type="GO" id="GO:0005524">
    <property type="term" value="F:ATP binding"/>
    <property type="evidence" value="ECO:0007669"/>
    <property type="project" value="UniProtKB-KW"/>
</dbReference>
<dbReference type="SMART" id="SM00382">
    <property type="entry name" value="AAA"/>
    <property type="match status" value="1"/>
</dbReference>
<dbReference type="Proteomes" id="UP000285908">
    <property type="component" value="Unassembled WGS sequence"/>
</dbReference>